<reference evidence="2" key="1">
    <citation type="journal article" date="2014" name="Front. Microbiol.">
        <title>High frequency of phylogenetically diverse reductive dehalogenase-homologous genes in deep subseafloor sedimentary metagenomes.</title>
        <authorList>
            <person name="Kawai M."/>
            <person name="Futagami T."/>
            <person name="Toyoda A."/>
            <person name="Takaki Y."/>
            <person name="Nishi S."/>
            <person name="Hori S."/>
            <person name="Arai W."/>
            <person name="Tsubouchi T."/>
            <person name="Morono Y."/>
            <person name="Uchiyama I."/>
            <person name="Ito T."/>
            <person name="Fujiyama A."/>
            <person name="Inagaki F."/>
            <person name="Takami H."/>
        </authorList>
    </citation>
    <scope>NUCLEOTIDE SEQUENCE</scope>
    <source>
        <strain evidence="2">Expedition CK06-06</strain>
    </source>
</reference>
<dbReference type="Gene3D" id="3.40.50.150">
    <property type="entry name" value="Vaccinia Virus protein VP39"/>
    <property type="match status" value="1"/>
</dbReference>
<gene>
    <name evidence="2" type="ORF">S03H2_14545</name>
</gene>
<organism evidence="2">
    <name type="scientific">marine sediment metagenome</name>
    <dbReference type="NCBI Taxonomy" id="412755"/>
    <lineage>
        <taxon>unclassified sequences</taxon>
        <taxon>metagenomes</taxon>
        <taxon>ecological metagenomes</taxon>
    </lineage>
</organism>
<evidence type="ECO:0000313" key="2">
    <source>
        <dbReference type="EMBL" id="GAH44634.1"/>
    </source>
</evidence>
<dbReference type="CDD" id="cd02440">
    <property type="entry name" value="AdoMet_MTases"/>
    <property type="match status" value="1"/>
</dbReference>
<evidence type="ECO:0000259" key="1">
    <source>
        <dbReference type="Pfam" id="PF13649"/>
    </source>
</evidence>
<dbReference type="SUPFAM" id="SSF53335">
    <property type="entry name" value="S-adenosyl-L-methionine-dependent methyltransferases"/>
    <property type="match status" value="1"/>
</dbReference>
<protein>
    <recommendedName>
        <fullName evidence="1">Methyltransferase domain-containing protein</fullName>
    </recommendedName>
</protein>
<sequence>MVENIMTVSEKEVFDTEREYFNNVKIENIPKVLSFDKEGFFFEANRDFNKLLTKIEGKRVLDVCCGNGSLSFALARKGAIVTGIDLSSNFITHCKQMGKLLNLNVDFKIMNAQAPQFKEKFDAIMGYRAIHHLPNLEKAFNNYSRLLTKDGWMLFLEPLKYNPIVEFNRKILNPDARTKYEHPLTNDDVAMFNDLTKDTQIKY</sequence>
<dbReference type="InterPro" id="IPR041698">
    <property type="entry name" value="Methyltransf_25"/>
</dbReference>
<proteinExistence type="predicted"/>
<dbReference type="EMBL" id="BARU01007381">
    <property type="protein sequence ID" value="GAH44634.1"/>
    <property type="molecule type" value="Genomic_DNA"/>
</dbReference>
<dbReference type="InterPro" id="IPR029063">
    <property type="entry name" value="SAM-dependent_MTases_sf"/>
</dbReference>
<dbReference type="Pfam" id="PF13649">
    <property type="entry name" value="Methyltransf_25"/>
    <property type="match status" value="1"/>
</dbReference>
<dbReference type="AlphaFoldDB" id="X1GSP9"/>
<feature type="non-terminal residue" evidence="2">
    <location>
        <position position="203"/>
    </location>
</feature>
<name>X1GSP9_9ZZZZ</name>
<dbReference type="PANTHER" id="PTHR43591">
    <property type="entry name" value="METHYLTRANSFERASE"/>
    <property type="match status" value="1"/>
</dbReference>
<accession>X1GSP9</accession>
<feature type="domain" description="Methyltransferase" evidence="1">
    <location>
        <begin position="60"/>
        <end position="151"/>
    </location>
</feature>
<comment type="caution">
    <text evidence="2">The sequence shown here is derived from an EMBL/GenBank/DDBJ whole genome shotgun (WGS) entry which is preliminary data.</text>
</comment>